<comment type="caution">
    <text evidence="2">The sequence shown here is derived from an EMBL/GenBank/DDBJ whole genome shotgun (WGS) entry which is preliminary data.</text>
</comment>
<feature type="compositionally biased region" description="Basic and acidic residues" evidence="1">
    <location>
        <begin position="124"/>
        <end position="137"/>
    </location>
</feature>
<protein>
    <submittedName>
        <fullName evidence="2">Uncharacterized protein</fullName>
    </submittedName>
</protein>
<gene>
    <name evidence="2" type="ORF">EVAR_27870_1</name>
</gene>
<dbReference type="Proteomes" id="UP000299102">
    <property type="component" value="Unassembled WGS sequence"/>
</dbReference>
<evidence type="ECO:0000256" key="1">
    <source>
        <dbReference type="SAM" id="MobiDB-lite"/>
    </source>
</evidence>
<sequence>MRRRDVFGARARRPPGMRRSITRRYADDAGAPGDERMARHCGLTMSTIFTLQFAISFQRVGVHRRLIYAQRADAPRERRRSEGRDFSFRTRSRVKYIFLTLRPAFKLNICFMGPSTPRTTAAAGRRDTRPDTTKEYR</sequence>
<organism evidence="2 3">
    <name type="scientific">Eumeta variegata</name>
    <name type="common">Bagworm moth</name>
    <name type="synonym">Eumeta japonica</name>
    <dbReference type="NCBI Taxonomy" id="151549"/>
    <lineage>
        <taxon>Eukaryota</taxon>
        <taxon>Metazoa</taxon>
        <taxon>Ecdysozoa</taxon>
        <taxon>Arthropoda</taxon>
        <taxon>Hexapoda</taxon>
        <taxon>Insecta</taxon>
        <taxon>Pterygota</taxon>
        <taxon>Neoptera</taxon>
        <taxon>Endopterygota</taxon>
        <taxon>Lepidoptera</taxon>
        <taxon>Glossata</taxon>
        <taxon>Ditrysia</taxon>
        <taxon>Tineoidea</taxon>
        <taxon>Psychidae</taxon>
        <taxon>Oiketicinae</taxon>
        <taxon>Eumeta</taxon>
    </lineage>
</organism>
<dbReference type="AlphaFoldDB" id="A0A4C1VJV9"/>
<evidence type="ECO:0000313" key="2">
    <source>
        <dbReference type="EMBL" id="GBP38682.1"/>
    </source>
</evidence>
<name>A0A4C1VJV9_EUMVA</name>
<proteinExistence type="predicted"/>
<accession>A0A4C1VJV9</accession>
<feature type="region of interest" description="Disordered" evidence="1">
    <location>
        <begin position="118"/>
        <end position="137"/>
    </location>
</feature>
<keyword evidence="3" id="KW-1185">Reference proteome</keyword>
<dbReference type="EMBL" id="BGZK01000352">
    <property type="protein sequence ID" value="GBP38682.1"/>
    <property type="molecule type" value="Genomic_DNA"/>
</dbReference>
<reference evidence="2 3" key="1">
    <citation type="journal article" date="2019" name="Commun. Biol.">
        <title>The bagworm genome reveals a unique fibroin gene that provides high tensile strength.</title>
        <authorList>
            <person name="Kono N."/>
            <person name="Nakamura H."/>
            <person name="Ohtoshi R."/>
            <person name="Tomita M."/>
            <person name="Numata K."/>
            <person name="Arakawa K."/>
        </authorList>
    </citation>
    <scope>NUCLEOTIDE SEQUENCE [LARGE SCALE GENOMIC DNA]</scope>
</reference>
<evidence type="ECO:0000313" key="3">
    <source>
        <dbReference type="Proteomes" id="UP000299102"/>
    </source>
</evidence>